<reference evidence="1" key="1">
    <citation type="submission" date="2018-05" db="EMBL/GenBank/DDBJ databases">
        <authorList>
            <person name="Lanie J.A."/>
            <person name="Ng W.-L."/>
            <person name="Kazmierczak K.M."/>
            <person name="Andrzejewski T.M."/>
            <person name="Davidsen T.M."/>
            <person name="Wayne K.J."/>
            <person name="Tettelin H."/>
            <person name="Glass J.I."/>
            <person name="Rusch D."/>
            <person name="Podicherti R."/>
            <person name="Tsui H.-C.T."/>
            <person name="Winkler M.E."/>
        </authorList>
    </citation>
    <scope>NUCLEOTIDE SEQUENCE</scope>
</reference>
<gene>
    <name evidence="1" type="ORF">METZ01_LOCUS497736</name>
</gene>
<dbReference type="EMBL" id="UINC01218026">
    <property type="protein sequence ID" value="SVE44882.1"/>
    <property type="molecule type" value="Genomic_DNA"/>
</dbReference>
<accession>A0A383DK87</accession>
<name>A0A383DK87_9ZZZZ</name>
<protein>
    <submittedName>
        <fullName evidence="1">Uncharacterized protein</fullName>
    </submittedName>
</protein>
<proteinExistence type="predicted"/>
<feature type="non-terminal residue" evidence="1">
    <location>
        <position position="1"/>
    </location>
</feature>
<dbReference type="AlphaFoldDB" id="A0A383DK87"/>
<organism evidence="1">
    <name type="scientific">marine metagenome</name>
    <dbReference type="NCBI Taxonomy" id="408172"/>
    <lineage>
        <taxon>unclassified sequences</taxon>
        <taxon>metagenomes</taxon>
        <taxon>ecological metagenomes</taxon>
    </lineage>
</organism>
<sequence length="26" mass="2853">GRTTKILKHRAGSSIPYEEAQKLGLV</sequence>
<evidence type="ECO:0000313" key="1">
    <source>
        <dbReference type="EMBL" id="SVE44882.1"/>
    </source>
</evidence>